<sequence>MSAPFVVVGGDAAGLSAASKFARENPDGDVVVFERGRWVSYAHCGTPYYVKGEVDRLTDLLSLSPDEVEDRGIDLRREHEVVAVDTDARVVTVEGDGGESFEQPYGDLLVGTGARAVTDPIPGSRLDMVFTMHGLDSAAAVRAALSSPGERAVDTDVEYVDAELVEAYADREPPERVAVVGGGYVGIEMAEAFHAHGLETHLFQRSSHPLPPFGEAVGERVAEHLRERGVELHLDTAVSELAGEDGVEAVVHENGRVPVGLALVGVGIEPNTELLSETAVELGESGAVAVDGYGRTSVEHVYAAGDCAEDRHAVTGEPTWVPLGLTANRAGRAIGQTVAGDPEPVGDVAGTAVVKALELECGRVGFVGDEAARDAGFEPVSTTITSGSRSGYYPGGDETTVTLTADRGTGRVLGGALVGRDRAAIRIDTLSTALESDLTVAELERLDLAYAPPFSPVWDPVLVAAKVLRGELD</sequence>
<dbReference type="PANTHER" id="PTHR43429:SF1">
    <property type="entry name" value="NAD(P)H SULFUR OXIDOREDUCTASE (COA-DEPENDENT)"/>
    <property type="match status" value="1"/>
</dbReference>
<dbReference type="Pfam" id="PF02852">
    <property type="entry name" value="Pyr_redox_dim"/>
    <property type="match status" value="1"/>
</dbReference>
<dbReference type="EMBL" id="JAHQXF010000002">
    <property type="protein sequence ID" value="MBV0924458.1"/>
    <property type="molecule type" value="Genomic_DNA"/>
</dbReference>
<dbReference type="Proteomes" id="UP000766550">
    <property type="component" value="Unassembled WGS sequence"/>
</dbReference>
<dbReference type="InterPro" id="IPR050260">
    <property type="entry name" value="FAD-bd_OxRdtase"/>
</dbReference>
<dbReference type="AlphaFoldDB" id="A0A8J7YDF5"/>
<comment type="caution">
    <text evidence="9">The sequence shown here is derived from an EMBL/GenBank/DDBJ whole genome shotgun (WGS) entry which is preliminary data.</text>
</comment>
<dbReference type="GO" id="GO:0016491">
    <property type="term" value="F:oxidoreductase activity"/>
    <property type="evidence" value="ECO:0007669"/>
    <property type="project" value="UniProtKB-KW"/>
</dbReference>
<comment type="similarity">
    <text evidence="2">Belongs to the class-III pyridine nucleotide-disulfide oxidoreductase family.</text>
</comment>
<dbReference type="PRINTS" id="PR00411">
    <property type="entry name" value="PNDRDTASEI"/>
</dbReference>
<reference evidence="9 10" key="1">
    <citation type="submission" date="2021-06" db="EMBL/GenBank/DDBJ databases">
        <title>New haloarchaea isolates fom saline soil.</title>
        <authorList>
            <person name="Duran-Viseras A."/>
            <person name="Sanchez-Porro C.S."/>
            <person name="Ventosa A."/>
        </authorList>
    </citation>
    <scope>NUCLEOTIDE SEQUENCE [LARGE SCALE GENOMIC DNA]</scope>
    <source>
        <strain evidence="9 10">JCM 183640</strain>
    </source>
</reference>
<keyword evidence="4" id="KW-0274">FAD</keyword>
<accession>A0A8J7YDF5</accession>
<dbReference type="InterPro" id="IPR036188">
    <property type="entry name" value="FAD/NAD-bd_sf"/>
</dbReference>
<proteinExistence type="inferred from homology"/>
<evidence type="ECO:0000259" key="7">
    <source>
        <dbReference type="Pfam" id="PF02852"/>
    </source>
</evidence>
<evidence type="ECO:0000256" key="4">
    <source>
        <dbReference type="ARBA" id="ARBA00022827"/>
    </source>
</evidence>
<gene>
    <name evidence="9" type="ORF">KTS45_09630</name>
</gene>
<keyword evidence="3" id="KW-0285">Flavoprotein</keyword>
<feature type="domain" description="FAD/NAD(P)-binding" evidence="8">
    <location>
        <begin position="5"/>
        <end position="311"/>
    </location>
</feature>
<evidence type="ECO:0000256" key="2">
    <source>
        <dbReference type="ARBA" id="ARBA00009130"/>
    </source>
</evidence>
<dbReference type="SUPFAM" id="SSF55424">
    <property type="entry name" value="FAD/NAD-linked reductases, dimerisation (C-terminal) domain"/>
    <property type="match status" value="1"/>
</dbReference>
<evidence type="ECO:0000256" key="6">
    <source>
        <dbReference type="ARBA" id="ARBA00023284"/>
    </source>
</evidence>
<dbReference type="Gene3D" id="3.50.50.60">
    <property type="entry name" value="FAD/NAD(P)-binding domain"/>
    <property type="match status" value="3"/>
</dbReference>
<comment type="cofactor">
    <cofactor evidence="1">
        <name>FAD</name>
        <dbReference type="ChEBI" id="CHEBI:57692"/>
    </cofactor>
</comment>
<feature type="domain" description="Pyridine nucleotide-disulphide oxidoreductase dimerisation" evidence="7">
    <location>
        <begin position="354"/>
        <end position="456"/>
    </location>
</feature>
<dbReference type="Pfam" id="PF07992">
    <property type="entry name" value="Pyr_redox_2"/>
    <property type="match status" value="1"/>
</dbReference>
<dbReference type="InterPro" id="IPR004099">
    <property type="entry name" value="Pyr_nucl-diS_OxRdtase_dimer"/>
</dbReference>
<name>A0A8J7YDF5_9EURY</name>
<dbReference type="PRINTS" id="PR00368">
    <property type="entry name" value="FADPNR"/>
</dbReference>
<protein>
    <submittedName>
        <fullName evidence="9">FAD-dependent oxidoreductase</fullName>
    </submittedName>
</protein>
<dbReference type="RefSeq" id="WP_162319029.1">
    <property type="nucleotide sequence ID" value="NZ_JAHQXF010000002.1"/>
</dbReference>
<keyword evidence="6" id="KW-0676">Redox-active center</keyword>
<dbReference type="InterPro" id="IPR016156">
    <property type="entry name" value="FAD/NAD-linked_Rdtase_dimer_sf"/>
</dbReference>
<dbReference type="SUPFAM" id="SSF51905">
    <property type="entry name" value="FAD/NAD(P)-binding domain"/>
    <property type="match status" value="1"/>
</dbReference>
<dbReference type="PANTHER" id="PTHR43429">
    <property type="entry name" value="PYRIDINE NUCLEOTIDE-DISULFIDE OXIDOREDUCTASE DOMAIN-CONTAINING"/>
    <property type="match status" value="1"/>
</dbReference>
<evidence type="ECO:0000313" key="10">
    <source>
        <dbReference type="Proteomes" id="UP000766550"/>
    </source>
</evidence>
<keyword evidence="5" id="KW-0560">Oxidoreductase</keyword>
<evidence type="ECO:0000259" key="8">
    <source>
        <dbReference type="Pfam" id="PF07992"/>
    </source>
</evidence>
<evidence type="ECO:0000256" key="3">
    <source>
        <dbReference type="ARBA" id="ARBA00022630"/>
    </source>
</evidence>
<evidence type="ECO:0000256" key="1">
    <source>
        <dbReference type="ARBA" id="ARBA00001974"/>
    </source>
</evidence>
<dbReference type="InterPro" id="IPR023753">
    <property type="entry name" value="FAD/NAD-binding_dom"/>
</dbReference>
<dbReference type="OrthoDB" id="27922at2157"/>
<keyword evidence="10" id="KW-1185">Reference proteome</keyword>
<evidence type="ECO:0000313" key="9">
    <source>
        <dbReference type="EMBL" id="MBV0924458.1"/>
    </source>
</evidence>
<organism evidence="9 10">
    <name type="scientific">Haloarcula limicola</name>
    <dbReference type="NCBI Taxonomy" id="1429915"/>
    <lineage>
        <taxon>Archaea</taxon>
        <taxon>Methanobacteriati</taxon>
        <taxon>Methanobacteriota</taxon>
        <taxon>Stenosarchaea group</taxon>
        <taxon>Halobacteria</taxon>
        <taxon>Halobacteriales</taxon>
        <taxon>Haloarculaceae</taxon>
        <taxon>Haloarcula</taxon>
    </lineage>
</organism>
<evidence type="ECO:0000256" key="5">
    <source>
        <dbReference type="ARBA" id="ARBA00023002"/>
    </source>
</evidence>